<reference evidence="1 2" key="1">
    <citation type="journal article" date="2017" name="Mol. Plant">
        <title>The Genome of Medicinal Plant Macleaya cordata Provides New Insights into Benzylisoquinoline Alkaloids Metabolism.</title>
        <authorList>
            <person name="Liu X."/>
            <person name="Liu Y."/>
            <person name="Huang P."/>
            <person name="Ma Y."/>
            <person name="Qing Z."/>
            <person name="Tang Q."/>
            <person name="Cao H."/>
            <person name="Cheng P."/>
            <person name="Zheng Y."/>
            <person name="Yuan Z."/>
            <person name="Zhou Y."/>
            <person name="Liu J."/>
            <person name="Tang Z."/>
            <person name="Zhuo Y."/>
            <person name="Zhang Y."/>
            <person name="Yu L."/>
            <person name="Huang J."/>
            <person name="Yang P."/>
            <person name="Peng Q."/>
            <person name="Zhang J."/>
            <person name="Jiang W."/>
            <person name="Zhang Z."/>
            <person name="Lin K."/>
            <person name="Ro D.K."/>
            <person name="Chen X."/>
            <person name="Xiong X."/>
            <person name="Shang Y."/>
            <person name="Huang S."/>
            <person name="Zeng J."/>
        </authorList>
    </citation>
    <scope>NUCLEOTIDE SEQUENCE [LARGE SCALE GENOMIC DNA]</scope>
    <source>
        <strain evidence="2">cv. BLH2017</strain>
        <tissue evidence="1">Root</tissue>
    </source>
</reference>
<comment type="caution">
    <text evidence="1">The sequence shown here is derived from an EMBL/GenBank/DDBJ whole genome shotgun (WGS) entry which is preliminary data.</text>
</comment>
<gene>
    <name evidence="1" type="ORF">BVC80_27g5</name>
</gene>
<dbReference type="OrthoDB" id="1625577at2759"/>
<sequence length="104" mass="11656">MSMTTVVLQCNCKRALLIAAFLIIFFISATVPIAARIMKTGKAAAVDAPPLRLNINNRMNNNIDHNDDSFIPKEDEYQLDDEGDHDQLVVMDYSSARKKPPIHN</sequence>
<dbReference type="AlphaFoldDB" id="A0A200QFA6"/>
<dbReference type="InterPro" id="IPR049306">
    <property type="entry name" value="GLV1-2"/>
</dbReference>
<keyword evidence="2" id="KW-1185">Reference proteome</keyword>
<protein>
    <submittedName>
        <fullName evidence="1">Uncharacterized protein</fullName>
    </submittedName>
</protein>
<organism evidence="1 2">
    <name type="scientific">Macleaya cordata</name>
    <name type="common">Five-seeded plume-poppy</name>
    <name type="synonym">Bocconia cordata</name>
    <dbReference type="NCBI Taxonomy" id="56857"/>
    <lineage>
        <taxon>Eukaryota</taxon>
        <taxon>Viridiplantae</taxon>
        <taxon>Streptophyta</taxon>
        <taxon>Embryophyta</taxon>
        <taxon>Tracheophyta</taxon>
        <taxon>Spermatophyta</taxon>
        <taxon>Magnoliopsida</taxon>
        <taxon>Ranunculales</taxon>
        <taxon>Papaveraceae</taxon>
        <taxon>Papaveroideae</taxon>
        <taxon>Macleaya</taxon>
    </lineage>
</organism>
<name>A0A200QFA6_MACCD</name>
<proteinExistence type="predicted"/>
<dbReference type="Proteomes" id="UP000195402">
    <property type="component" value="Unassembled WGS sequence"/>
</dbReference>
<dbReference type="InParanoid" id="A0A200QFA6"/>
<evidence type="ECO:0000313" key="2">
    <source>
        <dbReference type="Proteomes" id="UP000195402"/>
    </source>
</evidence>
<dbReference type="EMBL" id="MVGT01002165">
    <property type="protein sequence ID" value="OVA09174.1"/>
    <property type="molecule type" value="Genomic_DNA"/>
</dbReference>
<evidence type="ECO:0000313" key="1">
    <source>
        <dbReference type="EMBL" id="OVA09174.1"/>
    </source>
</evidence>
<accession>A0A200QFA6</accession>
<dbReference type="Pfam" id="PF21529">
    <property type="entry name" value="GLV1-2"/>
    <property type="match status" value="1"/>
</dbReference>